<dbReference type="AlphaFoldDB" id="A0A6A3QP08"/>
<reference evidence="3 4" key="1">
    <citation type="submission" date="2018-08" db="EMBL/GenBank/DDBJ databases">
        <title>Genomic investigation of the strawberry pathogen Phytophthora fragariae indicates pathogenicity is determined by transcriptional variation in three key races.</title>
        <authorList>
            <person name="Adams T.M."/>
            <person name="Armitage A.D."/>
            <person name="Sobczyk M.K."/>
            <person name="Bates H.J."/>
            <person name="Dunwell J.M."/>
            <person name="Nellist C.F."/>
            <person name="Harrison R.J."/>
        </authorList>
    </citation>
    <scope>NUCLEOTIDE SEQUENCE [LARGE SCALE GENOMIC DNA]</scope>
    <source>
        <strain evidence="3 4">NOV-5</strain>
        <strain evidence="2 5">ONT-3</strain>
    </source>
</reference>
<protein>
    <submittedName>
        <fullName evidence="3">Uncharacterized protein</fullName>
    </submittedName>
</protein>
<dbReference type="EMBL" id="QXFX01005246">
    <property type="protein sequence ID" value="KAE9061318.1"/>
    <property type="molecule type" value="Genomic_DNA"/>
</dbReference>
<evidence type="ECO:0000313" key="5">
    <source>
        <dbReference type="Proteomes" id="UP000488956"/>
    </source>
</evidence>
<gene>
    <name evidence="3" type="ORF">PF006_g27327</name>
    <name evidence="2" type="ORF">PF010_g29861</name>
</gene>
<feature type="region of interest" description="Disordered" evidence="1">
    <location>
        <begin position="73"/>
        <end position="116"/>
    </location>
</feature>
<name>A0A6A3QP08_9STRA</name>
<proteinExistence type="predicted"/>
<feature type="compositionally biased region" description="Polar residues" evidence="1">
    <location>
        <begin position="80"/>
        <end position="94"/>
    </location>
</feature>
<evidence type="ECO:0000313" key="4">
    <source>
        <dbReference type="Proteomes" id="UP000440732"/>
    </source>
</evidence>
<dbReference type="Proteomes" id="UP000488956">
    <property type="component" value="Unassembled WGS sequence"/>
</dbReference>
<feature type="compositionally biased region" description="Low complexity" evidence="1">
    <location>
        <begin position="106"/>
        <end position="116"/>
    </location>
</feature>
<comment type="caution">
    <text evidence="3">The sequence shown here is derived from an EMBL/GenBank/DDBJ whole genome shotgun (WGS) entry which is preliminary data.</text>
</comment>
<organism evidence="3 4">
    <name type="scientific">Phytophthora fragariae</name>
    <dbReference type="NCBI Taxonomy" id="53985"/>
    <lineage>
        <taxon>Eukaryota</taxon>
        <taxon>Sar</taxon>
        <taxon>Stramenopiles</taxon>
        <taxon>Oomycota</taxon>
        <taxon>Peronosporomycetes</taxon>
        <taxon>Peronosporales</taxon>
        <taxon>Peronosporaceae</taxon>
        <taxon>Phytophthora</taxon>
    </lineage>
</organism>
<accession>A0A6A3QP08</accession>
<dbReference type="EMBL" id="QXGA01003693">
    <property type="protein sequence ID" value="KAE9080373.1"/>
    <property type="molecule type" value="Genomic_DNA"/>
</dbReference>
<sequence>MTKTKRRTKRWRTILRLLLKSTTQLLRLPPLLRLLGEELNGFASLLPGRRPKRLGRLRRLRKISLRRSSLLRPSRFCPSQPRTSRHPLSQLRTNQRPPSRPRQSQRRPSLLRPSQRPPSRLWLKLLSRVQHHPASRLAVPPALIFLTY</sequence>
<evidence type="ECO:0000313" key="3">
    <source>
        <dbReference type="EMBL" id="KAE9080373.1"/>
    </source>
</evidence>
<dbReference type="Proteomes" id="UP000440732">
    <property type="component" value="Unassembled WGS sequence"/>
</dbReference>
<evidence type="ECO:0000256" key="1">
    <source>
        <dbReference type="SAM" id="MobiDB-lite"/>
    </source>
</evidence>
<evidence type="ECO:0000313" key="2">
    <source>
        <dbReference type="EMBL" id="KAE9061318.1"/>
    </source>
</evidence>